<sequence length="152" mass="16966">MERNKVRNTREDRLKVKEEKWRTGGEQRGGTIKALRRPAGCESAEGVALTFCCHTPCHSKSSKKHFQNDGCSIPSCRIHCPDGGVTGGCRQTARTNCRAEQSRRTLRRVKERGSDPSKIRKHRQPQGLHQDGGQRPELAQGRLTSSSAMSQD</sequence>
<proteinExistence type="predicted"/>
<organism evidence="2 3">
    <name type="scientific">Pleuronectes platessa</name>
    <name type="common">European plaice</name>
    <dbReference type="NCBI Taxonomy" id="8262"/>
    <lineage>
        <taxon>Eukaryota</taxon>
        <taxon>Metazoa</taxon>
        <taxon>Chordata</taxon>
        <taxon>Craniata</taxon>
        <taxon>Vertebrata</taxon>
        <taxon>Euteleostomi</taxon>
        <taxon>Actinopterygii</taxon>
        <taxon>Neopterygii</taxon>
        <taxon>Teleostei</taxon>
        <taxon>Neoteleostei</taxon>
        <taxon>Acanthomorphata</taxon>
        <taxon>Carangaria</taxon>
        <taxon>Pleuronectiformes</taxon>
        <taxon>Pleuronectoidei</taxon>
        <taxon>Pleuronectidae</taxon>
        <taxon>Pleuronectes</taxon>
    </lineage>
</organism>
<dbReference type="EMBL" id="CADEAL010000380">
    <property type="protein sequence ID" value="CAB1419314.1"/>
    <property type="molecule type" value="Genomic_DNA"/>
</dbReference>
<evidence type="ECO:0000313" key="2">
    <source>
        <dbReference type="EMBL" id="CAB1419314.1"/>
    </source>
</evidence>
<keyword evidence="3" id="KW-1185">Reference proteome</keyword>
<dbReference type="AlphaFoldDB" id="A0A9N7YCI3"/>
<evidence type="ECO:0000313" key="3">
    <source>
        <dbReference type="Proteomes" id="UP001153269"/>
    </source>
</evidence>
<name>A0A9N7YCI3_PLEPL</name>
<protein>
    <submittedName>
        <fullName evidence="2">Uncharacterized protein</fullName>
    </submittedName>
</protein>
<gene>
    <name evidence="2" type="ORF">PLEPLA_LOCUS7145</name>
</gene>
<accession>A0A9N7YCI3</accession>
<reference evidence="2" key="1">
    <citation type="submission" date="2020-03" db="EMBL/GenBank/DDBJ databases">
        <authorList>
            <person name="Weist P."/>
        </authorList>
    </citation>
    <scope>NUCLEOTIDE SEQUENCE</scope>
</reference>
<dbReference type="Proteomes" id="UP001153269">
    <property type="component" value="Unassembled WGS sequence"/>
</dbReference>
<comment type="caution">
    <text evidence="2">The sequence shown here is derived from an EMBL/GenBank/DDBJ whole genome shotgun (WGS) entry which is preliminary data.</text>
</comment>
<feature type="compositionally biased region" description="Polar residues" evidence="1">
    <location>
        <begin position="142"/>
        <end position="152"/>
    </location>
</feature>
<feature type="region of interest" description="Disordered" evidence="1">
    <location>
        <begin position="87"/>
        <end position="152"/>
    </location>
</feature>
<evidence type="ECO:0000256" key="1">
    <source>
        <dbReference type="SAM" id="MobiDB-lite"/>
    </source>
</evidence>